<dbReference type="AlphaFoldDB" id="A0A8X8LDB0"/>
<gene>
    <name evidence="1" type="ORF">SAMN05444410_105157</name>
</gene>
<organism evidence="1 2">
    <name type="scientific">Hydrobacter penzbergensis</name>
    <dbReference type="NCBI Taxonomy" id="1235997"/>
    <lineage>
        <taxon>Bacteria</taxon>
        <taxon>Pseudomonadati</taxon>
        <taxon>Bacteroidota</taxon>
        <taxon>Chitinophagia</taxon>
        <taxon>Chitinophagales</taxon>
        <taxon>Chitinophagaceae</taxon>
        <taxon>Hydrobacter</taxon>
    </lineage>
</organism>
<protein>
    <submittedName>
        <fullName evidence="1">Uncharacterized protein</fullName>
    </submittedName>
</protein>
<evidence type="ECO:0000313" key="2">
    <source>
        <dbReference type="Proteomes" id="UP000198711"/>
    </source>
</evidence>
<comment type="caution">
    <text evidence="1">The sequence shown here is derived from an EMBL/GenBank/DDBJ whole genome shotgun (WGS) entry which is preliminary data.</text>
</comment>
<keyword evidence="2" id="KW-1185">Reference proteome</keyword>
<dbReference type="EMBL" id="FNNO01000005">
    <property type="protein sequence ID" value="SDW74749.1"/>
    <property type="molecule type" value="Genomic_DNA"/>
</dbReference>
<evidence type="ECO:0000313" key="1">
    <source>
        <dbReference type="EMBL" id="SDW74749.1"/>
    </source>
</evidence>
<dbReference type="Proteomes" id="UP000198711">
    <property type="component" value="Unassembled WGS sequence"/>
</dbReference>
<sequence length="40" mass="4846">MYTFILIIFYCKNDCFEIQISPIVKVRVSIMVNYDTRRLV</sequence>
<name>A0A8X8LDB0_9BACT</name>
<proteinExistence type="predicted"/>
<accession>A0A8X8LDB0</accession>
<reference evidence="1 2" key="1">
    <citation type="submission" date="2016-10" db="EMBL/GenBank/DDBJ databases">
        <authorList>
            <person name="Varghese N."/>
            <person name="Submissions S."/>
        </authorList>
    </citation>
    <scope>NUCLEOTIDE SEQUENCE [LARGE SCALE GENOMIC DNA]</scope>
    <source>
        <strain evidence="1 2">DSM 25353</strain>
    </source>
</reference>